<name>A0A3S5BWM6_9PLAT</name>
<keyword evidence="2" id="KW-1185">Reference proteome</keyword>
<dbReference type="Proteomes" id="UP000784294">
    <property type="component" value="Unassembled WGS sequence"/>
</dbReference>
<comment type="caution">
    <text evidence="1">The sequence shown here is derived from an EMBL/GenBank/DDBJ whole genome shotgun (WGS) entry which is preliminary data.</text>
</comment>
<accession>A0A3S5BWM6</accession>
<protein>
    <submittedName>
        <fullName evidence="1">Uncharacterized protein</fullName>
    </submittedName>
</protein>
<dbReference type="AlphaFoldDB" id="A0A3S5BWM6"/>
<reference evidence="1" key="1">
    <citation type="submission" date="2018-11" db="EMBL/GenBank/DDBJ databases">
        <authorList>
            <consortium name="Pathogen Informatics"/>
        </authorList>
    </citation>
    <scope>NUCLEOTIDE SEQUENCE</scope>
</reference>
<proteinExistence type="predicted"/>
<evidence type="ECO:0000313" key="1">
    <source>
        <dbReference type="EMBL" id="VEL21862.1"/>
    </source>
</evidence>
<organism evidence="1 2">
    <name type="scientific">Protopolystoma xenopodis</name>
    <dbReference type="NCBI Taxonomy" id="117903"/>
    <lineage>
        <taxon>Eukaryota</taxon>
        <taxon>Metazoa</taxon>
        <taxon>Spiralia</taxon>
        <taxon>Lophotrochozoa</taxon>
        <taxon>Platyhelminthes</taxon>
        <taxon>Monogenea</taxon>
        <taxon>Polyopisthocotylea</taxon>
        <taxon>Polystomatidea</taxon>
        <taxon>Polystomatidae</taxon>
        <taxon>Protopolystoma</taxon>
    </lineage>
</organism>
<dbReference type="EMBL" id="CAAALY010053478">
    <property type="protein sequence ID" value="VEL21862.1"/>
    <property type="molecule type" value="Genomic_DNA"/>
</dbReference>
<sequence>MICARASLGGDCLKIALLPVCRTTESNRLIARSLGDAAYSTVTSDNLERLSVYVEDEPRTTTSGHVAMGGSGNNVGGGGNGAGSGDADLAMATTPRLCGYVTRLNDAIFQPRLHISCRQPLAGRYVYVEASGSWPKEFAAVLCELHNVIFMCLVVPSRDYNKPPFYLPFFTSVSLPVNPSTRLAIYPYK</sequence>
<dbReference type="OrthoDB" id="6262482at2759"/>
<gene>
    <name evidence="1" type="ORF">PXEA_LOCUS15302</name>
</gene>
<evidence type="ECO:0000313" key="2">
    <source>
        <dbReference type="Proteomes" id="UP000784294"/>
    </source>
</evidence>